<comment type="caution">
    <text evidence="2">The sequence shown here is derived from an EMBL/GenBank/DDBJ whole genome shotgun (WGS) entry which is preliminary data.</text>
</comment>
<keyword evidence="3" id="KW-1185">Reference proteome</keyword>
<gene>
    <name evidence="2" type="ORF">F0460_10570</name>
</gene>
<evidence type="ECO:0000313" key="2">
    <source>
        <dbReference type="EMBL" id="KAA5534112.1"/>
    </source>
</evidence>
<reference evidence="2 3" key="1">
    <citation type="submission" date="2019-09" db="EMBL/GenBank/DDBJ databases">
        <title>Genome sequence and assembly of Flavobacterium sp.</title>
        <authorList>
            <person name="Chhetri G."/>
        </authorList>
    </citation>
    <scope>NUCLEOTIDE SEQUENCE [LARGE SCALE GENOMIC DNA]</scope>
    <source>
        <strain evidence="2 3">SNL9</strain>
    </source>
</reference>
<keyword evidence="1" id="KW-0472">Membrane</keyword>
<dbReference type="RefSeq" id="WP_150013005.1">
    <property type="nucleotide sequence ID" value="NZ_VWSG01000007.1"/>
</dbReference>
<organism evidence="2 3">
    <name type="scientific">Paenimyroides baculatum</name>
    <dbReference type="NCBI Taxonomy" id="2608000"/>
    <lineage>
        <taxon>Bacteria</taxon>
        <taxon>Pseudomonadati</taxon>
        <taxon>Bacteroidota</taxon>
        <taxon>Flavobacteriia</taxon>
        <taxon>Flavobacteriales</taxon>
        <taxon>Flavobacteriaceae</taxon>
        <taxon>Paenimyroides</taxon>
    </lineage>
</organism>
<sequence>MELSAEQIEQLFDFTKKHFVEYYDVQVELVDHLANAIEDQWKENPNILFEDALQTEFKKFGIFGFTGLVEQKQVALQNHYWRLIKKELIDFFSIPKIIFSAALFYILFQIFANPNEWMVANDYVILISIVAITVAVFVYQKISFKTPKKWLIQNTANYLYTLPISLLIYFRFGFTTSTLNPSLFKVLFSTTSSTLYILFLIVLYSKIIPLLKNEIIQTEKRFQFA</sequence>
<dbReference type="Proteomes" id="UP000325141">
    <property type="component" value="Unassembled WGS sequence"/>
</dbReference>
<proteinExistence type="predicted"/>
<feature type="transmembrane region" description="Helical" evidence="1">
    <location>
        <begin position="156"/>
        <end position="174"/>
    </location>
</feature>
<feature type="transmembrane region" description="Helical" evidence="1">
    <location>
        <begin position="194"/>
        <end position="211"/>
    </location>
</feature>
<protein>
    <submittedName>
        <fullName evidence="2">Uncharacterized protein</fullName>
    </submittedName>
</protein>
<feature type="transmembrane region" description="Helical" evidence="1">
    <location>
        <begin position="88"/>
        <end position="111"/>
    </location>
</feature>
<evidence type="ECO:0000313" key="3">
    <source>
        <dbReference type="Proteomes" id="UP000325141"/>
    </source>
</evidence>
<keyword evidence="1" id="KW-1133">Transmembrane helix</keyword>
<name>A0A5M6CJI1_9FLAO</name>
<evidence type="ECO:0000256" key="1">
    <source>
        <dbReference type="SAM" id="Phobius"/>
    </source>
</evidence>
<feature type="transmembrane region" description="Helical" evidence="1">
    <location>
        <begin position="123"/>
        <end position="144"/>
    </location>
</feature>
<dbReference type="AlphaFoldDB" id="A0A5M6CJI1"/>
<keyword evidence="1" id="KW-0812">Transmembrane</keyword>
<accession>A0A5M6CJI1</accession>
<dbReference type="EMBL" id="VWSG01000007">
    <property type="protein sequence ID" value="KAA5534112.1"/>
    <property type="molecule type" value="Genomic_DNA"/>
</dbReference>